<dbReference type="InterPro" id="IPR050377">
    <property type="entry name" value="Radical_SAM_PqqE_MftC-like"/>
</dbReference>
<dbReference type="InterPro" id="IPR013785">
    <property type="entry name" value="Aldolase_TIM"/>
</dbReference>
<dbReference type="SFLD" id="SFLDS00029">
    <property type="entry name" value="Radical_SAM"/>
    <property type="match status" value="1"/>
</dbReference>
<keyword evidence="4" id="KW-0479">Metal-binding</keyword>
<evidence type="ECO:0000313" key="8">
    <source>
        <dbReference type="EMBL" id="AWR93811.1"/>
    </source>
</evidence>
<dbReference type="SMART" id="SM00729">
    <property type="entry name" value="Elp3"/>
    <property type="match status" value="1"/>
</dbReference>
<dbReference type="Gene3D" id="3.20.20.70">
    <property type="entry name" value="Aldolase class I"/>
    <property type="match status" value="1"/>
</dbReference>
<name>A0A2U9ICR7_9CREN</name>
<dbReference type="Proteomes" id="UP000248044">
    <property type="component" value="Chromosome"/>
</dbReference>
<dbReference type="InterPro" id="IPR017200">
    <property type="entry name" value="PqqE-like"/>
</dbReference>
<dbReference type="SUPFAM" id="SSF102114">
    <property type="entry name" value="Radical SAM enzymes"/>
    <property type="match status" value="1"/>
</dbReference>
<dbReference type="InterPro" id="IPR006638">
    <property type="entry name" value="Elp3/MiaA/NifB-like_rSAM"/>
</dbReference>
<dbReference type="PANTHER" id="PTHR11228">
    <property type="entry name" value="RADICAL SAM DOMAIN PROTEIN"/>
    <property type="match status" value="1"/>
</dbReference>
<dbReference type="RefSeq" id="WP_110269695.1">
    <property type="nucleotide sequence ID" value="NZ_CP029289.2"/>
</dbReference>
<dbReference type="AlphaFoldDB" id="A0A2U9ICR7"/>
<dbReference type="InterPro" id="IPR058240">
    <property type="entry name" value="rSAM_sf"/>
</dbReference>
<dbReference type="OrthoDB" id="30736at2157"/>
<dbReference type="KEGG" id="abri:DFR85_03465"/>
<evidence type="ECO:0000313" key="9">
    <source>
        <dbReference type="Proteomes" id="UP000248044"/>
    </source>
</evidence>
<dbReference type="SFLD" id="SFLDG01067">
    <property type="entry name" value="SPASM/twitch_domain_containing"/>
    <property type="match status" value="1"/>
</dbReference>
<dbReference type="EMBL" id="CP029289">
    <property type="protein sequence ID" value="AWR93811.1"/>
    <property type="molecule type" value="Genomic_DNA"/>
</dbReference>
<evidence type="ECO:0000256" key="2">
    <source>
        <dbReference type="ARBA" id="ARBA00022485"/>
    </source>
</evidence>
<accession>A0A2U9ICR7</accession>
<reference evidence="8 9" key="1">
    <citation type="submission" date="2018-05" db="EMBL/GenBank/DDBJ databases">
        <title>Complete Genome Sequences of Extremely Thermoacidophilic, Metal-Mobilizing Type-Strain Members of the Archaeal Family Sulfolobaceae: Acidianus brierleyi DSM-1651T, Acidianus sulfidivorans DSM-18786T, Metallosphaera hakonensis DSM-7519T, and Metallosphaera prunae DSM-10039T.</title>
        <authorList>
            <person name="Counts J.A."/>
            <person name="Kelly R.M."/>
        </authorList>
    </citation>
    <scope>NUCLEOTIDE SEQUENCE [LARGE SCALE GENOMIC DNA]</scope>
    <source>
        <strain evidence="8 9">DSM 1651</strain>
    </source>
</reference>
<dbReference type="GO" id="GO:0003824">
    <property type="term" value="F:catalytic activity"/>
    <property type="evidence" value="ECO:0007669"/>
    <property type="project" value="InterPro"/>
</dbReference>
<keyword evidence="3" id="KW-0949">S-adenosyl-L-methionine</keyword>
<protein>
    <recommendedName>
        <fullName evidence="7">Radical SAM core domain-containing protein</fullName>
    </recommendedName>
</protein>
<dbReference type="Pfam" id="PF04055">
    <property type="entry name" value="Radical_SAM"/>
    <property type="match status" value="1"/>
</dbReference>
<dbReference type="GO" id="GO:0046872">
    <property type="term" value="F:metal ion binding"/>
    <property type="evidence" value="ECO:0007669"/>
    <property type="project" value="UniProtKB-KW"/>
</dbReference>
<evidence type="ECO:0000259" key="7">
    <source>
        <dbReference type="PROSITE" id="PS51918"/>
    </source>
</evidence>
<dbReference type="SFLD" id="SFLDG01386">
    <property type="entry name" value="main_SPASM_domain-containing"/>
    <property type="match status" value="1"/>
</dbReference>
<gene>
    <name evidence="8" type="ORF">DFR85_03465</name>
</gene>
<keyword evidence="5" id="KW-0408">Iron</keyword>
<dbReference type="GeneID" id="36831183"/>
<comment type="cofactor">
    <cofactor evidence="1">
        <name>[4Fe-4S] cluster</name>
        <dbReference type="ChEBI" id="CHEBI:49883"/>
    </cofactor>
</comment>
<evidence type="ECO:0000256" key="3">
    <source>
        <dbReference type="ARBA" id="ARBA00022691"/>
    </source>
</evidence>
<keyword evidence="9" id="KW-1185">Reference proteome</keyword>
<evidence type="ECO:0000256" key="6">
    <source>
        <dbReference type="ARBA" id="ARBA00023014"/>
    </source>
</evidence>
<evidence type="ECO:0000256" key="4">
    <source>
        <dbReference type="ARBA" id="ARBA00022723"/>
    </source>
</evidence>
<sequence>MKSISNFSIDDLNVPTYWIWQLTNRCNLECIHCLWESGPNAAYPDELSPKESLELCKKIVNIQIPYTTLSGGEPLLYPGFWDLFTCFRNNDIEVKIETNGNLISESVADRIARLEPRSVQISIDGATQKTYSTMRPRGVLEKALNAIKYLNERGIYMEAVFVPTRFNYKEFEEVVEILHSLGVKTLYTGITMYLGRAVKNWNIVNPTSEEYKYVIDIARSKAKEYKDMNIVFYPFGLIEELKFRLENPPASPLLLSNGKVKLLGPIPYVVADVRKHSMEEIWERYKKGWRHPKVKEWVEEVSKNPEKVKITTQRSKFIDLWCE</sequence>
<keyword evidence="2" id="KW-0004">4Fe-4S</keyword>
<organism evidence="8 9">
    <name type="scientific">Acidianus brierleyi</name>
    <dbReference type="NCBI Taxonomy" id="41673"/>
    <lineage>
        <taxon>Archaea</taxon>
        <taxon>Thermoproteota</taxon>
        <taxon>Thermoprotei</taxon>
        <taxon>Sulfolobales</taxon>
        <taxon>Sulfolobaceae</taxon>
        <taxon>Acidianus</taxon>
    </lineage>
</organism>
<dbReference type="PIRSF" id="PIRSF037420">
    <property type="entry name" value="PQQ_syn_pqqE"/>
    <property type="match status" value="1"/>
</dbReference>
<evidence type="ECO:0000256" key="5">
    <source>
        <dbReference type="ARBA" id="ARBA00023004"/>
    </source>
</evidence>
<dbReference type="CDD" id="cd01335">
    <property type="entry name" value="Radical_SAM"/>
    <property type="match status" value="1"/>
</dbReference>
<dbReference type="PANTHER" id="PTHR11228:SF7">
    <property type="entry name" value="PQQA PEPTIDE CYCLASE"/>
    <property type="match status" value="1"/>
</dbReference>
<dbReference type="InterPro" id="IPR007197">
    <property type="entry name" value="rSAM"/>
</dbReference>
<dbReference type="GO" id="GO:0051539">
    <property type="term" value="F:4 iron, 4 sulfur cluster binding"/>
    <property type="evidence" value="ECO:0007669"/>
    <property type="project" value="UniProtKB-KW"/>
</dbReference>
<dbReference type="PROSITE" id="PS51918">
    <property type="entry name" value="RADICAL_SAM"/>
    <property type="match status" value="1"/>
</dbReference>
<feature type="domain" description="Radical SAM core" evidence="7">
    <location>
        <begin position="12"/>
        <end position="224"/>
    </location>
</feature>
<proteinExistence type="predicted"/>
<keyword evidence="6" id="KW-0411">Iron-sulfur</keyword>
<evidence type="ECO:0000256" key="1">
    <source>
        <dbReference type="ARBA" id="ARBA00001966"/>
    </source>
</evidence>